<dbReference type="GO" id="GO:0015562">
    <property type="term" value="F:efflux transmembrane transporter activity"/>
    <property type="evidence" value="ECO:0007669"/>
    <property type="project" value="TreeGrafter"/>
</dbReference>
<keyword evidence="4" id="KW-0175">Coiled coil</keyword>
<dbReference type="InterPro" id="IPR006143">
    <property type="entry name" value="RND_pump_MFP"/>
</dbReference>
<dbReference type="RefSeq" id="WP_146388933.1">
    <property type="nucleotide sequence ID" value="NZ_VOHK01000007.1"/>
</dbReference>
<feature type="compositionally biased region" description="Pro residues" evidence="5">
    <location>
        <begin position="367"/>
        <end position="378"/>
    </location>
</feature>
<gene>
    <name evidence="11" type="ORF">FQY83_15775</name>
</gene>
<feature type="chain" id="PRO_5022820567" evidence="6">
    <location>
        <begin position="26"/>
        <end position="378"/>
    </location>
</feature>
<evidence type="ECO:0000256" key="3">
    <source>
        <dbReference type="ARBA" id="ARBA00022448"/>
    </source>
</evidence>
<evidence type="ECO:0000256" key="2">
    <source>
        <dbReference type="ARBA" id="ARBA00009477"/>
    </source>
</evidence>
<dbReference type="OrthoDB" id="9806939at2"/>
<feature type="domain" description="CusB-like beta-barrel" evidence="9">
    <location>
        <begin position="206"/>
        <end position="265"/>
    </location>
</feature>
<feature type="domain" description="Multidrug resistance protein MdtA-like alpha-helical hairpin" evidence="7">
    <location>
        <begin position="99"/>
        <end position="168"/>
    </location>
</feature>
<dbReference type="PROSITE" id="PS51257">
    <property type="entry name" value="PROKAR_LIPOPROTEIN"/>
    <property type="match status" value="1"/>
</dbReference>
<dbReference type="InterPro" id="IPR058625">
    <property type="entry name" value="MdtA-like_BSH"/>
</dbReference>
<dbReference type="NCBIfam" id="TIGR01730">
    <property type="entry name" value="RND_mfp"/>
    <property type="match status" value="1"/>
</dbReference>
<dbReference type="Pfam" id="PF25967">
    <property type="entry name" value="RND-MFP_C"/>
    <property type="match status" value="1"/>
</dbReference>
<dbReference type="EMBL" id="VOHK01000007">
    <property type="protein sequence ID" value="TWT18194.1"/>
    <property type="molecule type" value="Genomic_DNA"/>
</dbReference>
<dbReference type="Pfam" id="PF25876">
    <property type="entry name" value="HH_MFP_RND"/>
    <property type="match status" value="1"/>
</dbReference>
<evidence type="ECO:0000256" key="6">
    <source>
        <dbReference type="SAM" id="SignalP"/>
    </source>
</evidence>
<evidence type="ECO:0000259" key="10">
    <source>
        <dbReference type="Pfam" id="PF25967"/>
    </source>
</evidence>
<evidence type="ECO:0000256" key="5">
    <source>
        <dbReference type="SAM" id="MobiDB-lite"/>
    </source>
</evidence>
<proteinExistence type="inferred from homology"/>
<accession>A0A5C5TWQ0</accession>
<dbReference type="GO" id="GO:1990281">
    <property type="term" value="C:efflux pump complex"/>
    <property type="evidence" value="ECO:0007669"/>
    <property type="project" value="TreeGrafter"/>
</dbReference>
<dbReference type="PANTHER" id="PTHR30469">
    <property type="entry name" value="MULTIDRUG RESISTANCE PROTEIN MDTA"/>
    <property type="match status" value="1"/>
</dbReference>
<reference evidence="11 12" key="1">
    <citation type="journal article" date="2008" name="Int. J. Syst. Evol. Microbiol.">
        <title>Luteimonas marina sp. nov., isolated from seawater.</title>
        <authorList>
            <person name="Baik K.S."/>
            <person name="Park S.C."/>
            <person name="Kim M.S."/>
            <person name="Kim E.M."/>
            <person name="Park C."/>
            <person name="Chun J."/>
            <person name="Seong C.N."/>
        </authorList>
    </citation>
    <scope>NUCLEOTIDE SEQUENCE [LARGE SCALE GENOMIC DNA]</scope>
    <source>
        <strain evidence="11 12">FR1330</strain>
    </source>
</reference>
<dbReference type="Pfam" id="PF25954">
    <property type="entry name" value="Beta-barrel_RND_2"/>
    <property type="match status" value="1"/>
</dbReference>
<dbReference type="Gene3D" id="2.40.420.20">
    <property type="match status" value="1"/>
</dbReference>
<dbReference type="InterPro" id="IPR058792">
    <property type="entry name" value="Beta-barrel_RND_2"/>
</dbReference>
<evidence type="ECO:0000259" key="8">
    <source>
        <dbReference type="Pfam" id="PF25917"/>
    </source>
</evidence>
<evidence type="ECO:0000256" key="4">
    <source>
        <dbReference type="SAM" id="Coils"/>
    </source>
</evidence>
<dbReference type="Gene3D" id="2.40.30.170">
    <property type="match status" value="1"/>
</dbReference>
<dbReference type="AlphaFoldDB" id="A0A5C5TWQ0"/>
<dbReference type="Gene3D" id="1.10.287.470">
    <property type="entry name" value="Helix hairpin bin"/>
    <property type="match status" value="1"/>
</dbReference>
<dbReference type="InterPro" id="IPR058624">
    <property type="entry name" value="MdtA-like_HH"/>
</dbReference>
<feature type="signal peptide" evidence="6">
    <location>
        <begin position="1"/>
        <end position="25"/>
    </location>
</feature>
<evidence type="ECO:0000259" key="7">
    <source>
        <dbReference type="Pfam" id="PF25876"/>
    </source>
</evidence>
<evidence type="ECO:0000256" key="1">
    <source>
        <dbReference type="ARBA" id="ARBA00004196"/>
    </source>
</evidence>
<dbReference type="Gene3D" id="2.40.50.100">
    <property type="match status" value="1"/>
</dbReference>
<dbReference type="PANTHER" id="PTHR30469:SF15">
    <property type="entry name" value="HLYD FAMILY OF SECRETION PROTEINS"/>
    <property type="match status" value="1"/>
</dbReference>
<dbReference type="Proteomes" id="UP000319980">
    <property type="component" value="Unassembled WGS sequence"/>
</dbReference>
<dbReference type="Pfam" id="PF25917">
    <property type="entry name" value="BSH_RND"/>
    <property type="match status" value="1"/>
</dbReference>
<keyword evidence="12" id="KW-1185">Reference proteome</keyword>
<protein>
    <submittedName>
        <fullName evidence="11">Efflux RND transporter periplasmic adaptor subunit</fullName>
    </submittedName>
</protein>
<comment type="subcellular location">
    <subcellularLocation>
        <location evidence="1">Cell envelope</location>
    </subcellularLocation>
</comment>
<comment type="similarity">
    <text evidence="2">Belongs to the membrane fusion protein (MFP) (TC 8.A.1) family.</text>
</comment>
<keyword evidence="3" id="KW-0813">Transport</keyword>
<keyword evidence="6" id="KW-0732">Signal</keyword>
<sequence length="378" mass="39716">MPANRFRPFLLLVLTALLSACGRGDAPQEAPRPVLVEHPAGGADAALAAYAGEVRAREESPLAFRIGGNLVRRHVDAGAAVREGQVLAELDPGDQRLQAQAAQAQLSAAEAELSRARADRARFEALAKDKLVSQSALDGQTAAWKAAEEQARAARAELDVARNQAAYSQLRAPRDGVIASRQAEAGQVVAAGQAIFTLAGDAGREVAIALPESRIRDFSVGQPVMVELWSAPGQHLPGTIREIAAAADPQARTYAARVALDESAESAVELGQSARVYVQRSGERAALSVPLSALQRDAAGRHAVFVVDPATHALDSVPVELGAFGETRVPVLSGLEAGDWVVSAGGHLLREGQEVVPVDRDNRPIEPQHPQPPAGQTP</sequence>
<dbReference type="SUPFAM" id="SSF111369">
    <property type="entry name" value="HlyD-like secretion proteins"/>
    <property type="match status" value="1"/>
</dbReference>
<feature type="coiled-coil region" evidence="4">
    <location>
        <begin position="99"/>
        <end position="164"/>
    </location>
</feature>
<dbReference type="InterPro" id="IPR058627">
    <property type="entry name" value="MdtA-like_C"/>
</dbReference>
<comment type="caution">
    <text evidence="11">The sequence shown here is derived from an EMBL/GenBank/DDBJ whole genome shotgun (WGS) entry which is preliminary data.</text>
</comment>
<feature type="domain" description="Multidrug resistance protein MdtA-like barrel-sandwich hybrid" evidence="8">
    <location>
        <begin position="65"/>
        <end position="196"/>
    </location>
</feature>
<organism evidence="11 12">
    <name type="scientific">Luteimonas marina</name>
    <dbReference type="NCBI Taxonomy" id="488485"/>
    <lineage>
        <taxon>Bacteria</taxon>
        <taxon>Pseudomonadati</taxon>
        <taxon>Pseudomonadota</taxon>
        <taxon>Gammaproteobacteria</taxon>
        <taxon>Lysobacterales</taxon>
        <taxon>Lysobacteraceae</taxon>
        <taxon>Luteimonas</taxon>
    </lineage>
</organism>
<evidence type="ECO:0000313" key="11">
    <source>
        <dbReference type="EMBL" id="TWT18194.1"/>
    </source>
</evidence>
<feature type="region of interest" description="Disordered" evidence="5">
    <location>
        <begin position="352"/>
        <end position="378"/>
    </location>
</feature>
<feature type="compositionally biased region" description="Basic and acidic residues" evidence="5">
    <location>
        <begin position="352"/>
        <end position="366"/>
    </location>
</feature>
<feature type="domain" description="Multidrug resistance protein MdtA-like C-terminal permuted SH3" evidence="10">
    <location>
        <begin position="286"/>
        <end position="345"/>
    </location>
</feature>
<name>A0A5C5TWQ0_9GAMM</name>
<evidence type="ECO:0000259" key="9">
    <source>
        <dbReference type="Pfam" id="PF25954"/>
    </source>
</evidence>
<evidence type="ECO:0000313" key="12">
    <source>
        <dbReference type="Proteomes" id="UP000319980"/>
    </source>
</evidence>